<evidence type="ECO:0000313" key="1">
    <source>
        <dbReference type="EMBL" id="KAH7836483.1"/>
    </source>
</evidence>
<keyword evidence="2" id="KW-1185">Reference proteome</keyword>
<dbReference type="EMBL" id="CM037156">
    <property type="protein sequence ID" value="KAH7836483.1"/>
    <property type="molecule type" value="Genomic_DNA"/>
</dbReference>
<sequence>MNMIILVYLNFAIIVTEKRSGAASASVFVICTLFLLLQLCLRAEREAVKKIRNCLAVLSFDLVEVLSFVSGLYKARTHNWYSAEEKEEPFSLSTTRRYEDDPMSVATNLDEFQDVSQKLFSNENRTEASLGKKLKNDMLHSFCIINVVVPIYTYLLLRLLHPFLIESLSPRLLVDLVTETNKACEDLIFNHLKQHFPSHKFIAEETTAACGITEQTDEPSWIVDPLDGTKLCMGSHLFVFIIVLTIGKIPMVSTVYNPIMDEGCIADIPQGIIMTSDCVCSQTCNVK</sequence>
<proteinExistence type="predicted"/>
<comment type="caution">
    <text evidence="1">The sequence shown here is derived from an EMBL/GenBank/DDBJ whole genome shotgun (WGS) entry which is preliminary data.</text>
</comment>
<dbReference type="Proteomes" id="UP000828048">
    <property type="component" value="Chromosome 6"/>
</dbReference>
<gene>
    <name evidence="1" type="ORF">Vadar_001942</name>
</gene>
<organism evidence="1 2">
    <name type="scientific">Vaccinium darrowii</name>
    <dbReference type="NCBI Taxonomy" id="229202"/>
    <lineage>
        <taxon>Eukaryota</taxon>
        <taxon>Viridiplantae</taxon>
        <taxon>Streptophyta</taxon>
        <taxon>Embryophyta</taxon>
        <taxon>Tracheophyta</taxon>
        <taxon>Spermatophyta</taxon>
        <taxon>Magnoliopsida</taxon>
        <taxon>eudicotyledons</taxon>
        <taxon>Gunneridae</taxon>
        <taxon>Pentapetalae</taxon>
        <taxon>asterids</taxon>
        <taxon>Ericales</taxon>
        <taxon>Ericaceae</taxon>
        <taxon>Vaccinioideae</taxon>
        <taxon>Vaccinieae</taxon>
        <taxon>Vaccinium</taxon>
    </lineage>
</organism>
<name>A0ACB7X7D4_9ERIC</name>
<reference evidence="1 2" key="1">
    <citation type="journal article" date="2021" name="Hortic Res">
        <title>High-quality reference genome and annotation aids understanding of berry development for evergreen blueberry (Vaccinium darrowii).</title>
        <authorList>
            <person name="Yu J."/>
            <person name="Hulse-Kemp A.M."/>
            <person name="Babiker E."/>
            <person name="Staton M."/>
        </authorList>
    </citation>
    <scope>NUCLEOTIDE SEQUENCE [LARGE SCALE GENOMIC DNA]</scope>
    <source>
        <strain evidence="2">cv. NJ 8807/NJ 8810</strain>
        <tissue evidence="1">Young leaf</tissue>
    </source>
</reference>
<evidence type="ECO:0000313" key="2">
    <source>
        <dbReference type="Proteomes" id="UP000828048"/>
    </source>
</evidence>
<protein>
    <submittedName>
        <fullName evidence="1">Uncharacterized protein</fullName>
    </submittedName>
</protein>
<accession>A0ACB7X7D4</accession>